<dbReference type="RefSeq" id="XP_019019462.1">
    <property type="nucleotide sequence ID" value="XM_019160143.1"/>
</dbReference>
<dbReference type="Proteomes" id="UP000094455">
    <property type="component" value="Unassembled WGS sequence"/>
</dbReference>
<accession>A0A1E3NQG5</accession>
<dbReference type="InterPro" id="IPR001138">
    <property type="entry name" value="Zn2Cys6_DnaBD"/>
</dbReference>
<evidence type="ECO:0000256" key="3">
    <source>
        <dbReference type="ARBA" id="ARBA00023015"/>
    </source>
</evidence>
<dbReference type="AlphaFoldDB" id="A0A1E3NQG5"/>
<dbReference type="CDD" id="cd00067">
    <property type="entry name" value="GAL4"/>
    <property type="match status" value="1"/>
</dbReference>
<evidence type="ECO:0000256" key="5">
    <source>
        <dbReference type="ARBA" id="ARBA00023163"/>
    </source>
</evidence>
<dbReference type="PROSITE" id="PS00463">
    <property type="entry name" value="ZN2_CY6_FUNGAL_1"/>
    <property type="match status" value="1"/>
</dbReference>
<keyword evidence="4" id="KW-0238">DNA-binding</keyword>
<feature type="transmembrane region" description="Helical" evidence="7">
    <location>
        <begin position="211"/>
        <end position="230"/>
    </location>
</feature>
<keyword evidence="10" id="KW-1185">Reference proteome</keyword>
<reference evidence="9 10" key="1">
    <citation type="journal article" date="2016" name="Proc. Natl. Acad. Sci. U.S.A.">
        <title>Comparative genomics of biotechnologically important yeasts.</title>
        <authorList>
            <person name="Riley R."/>
            <person name="Haridas S."/>
            <person name="Wolfe K.H."/>
            <person name="Lopes M.R."/>
            <person name="Hittinger C.T."/>
            <person name="Goeker M."/>
            <person name="Salamov A.A."/>
            <person name="Wisecaver J.H."/>
            <person name="Long T.M."/>
            <person name="Calvey C.H."/>
            <person name="Aerts A.L."/>
            <person name="Barry K.W."/>
            <person name="Choi C."/>
            <person name="Clum A."/>
            <person name="Coughlan A.Y."/>
            <person name="Deshpande S."/>
            <person name="Douglass A.P."/>
            <person name="Hanson S.J."/>
            <person name="Klenk H.-P."/>
            <person name="LaButti K.M."/>
            <person name="Lapidus A."/>
            <person name="Lindquist E.A."/>
            <person name="Lipzen A.M."/>
            <person name="Meier-Kolthoff J.P."/>
            <person name="Ohm R.A."/>
            <person name="Otillar R.P."/>
            <person name="Pangilinan J.L."/>
            <person name="Peng Y."/>
            <person name="Rokas A."/>
            <person name="Rosa C.A."/>
            <person name="Scheuner C."/>
            <person name="Sibirny A.A."/>
            <person name="Slot J.C."/>
            <person name="Stielow J.B."/>
            <person name="Sun H."/>
            <person name="Kurtzman C.P."/>
            <person name="Blackwell M."/>
            <person name="Grigoriev I.V."/>
            <person name="Jeffries T.W."/>
        </authorList>
    </citation>
    <scope>NUCLEOTIDE SEQUENCE [LARGE SCALE GENOMIC DNA]</scope>
    <source>
        <strain evidence="9 10">NRRL Y-2026</strain>
    </source>
</reference>
<evidence type="ECO:0000256" key="1">
    <source>
        <dbReference type="ARBA" id="ARBA00022723"/>
    </source>
</evidence>
<evidence type="ECO:0000256" key="2">
    <source>
        <dbReference type="ARBA" id="ARBA00022833"/>
    </source>
</evidence>
<keyword evidence="6" id="KW-0539">Nucleus</keyword>
<keyword evidence="2" id="KW-0862">Zinc</keyword>
<protein>
    <recommendedName>
        <fullName evidence="8">Zn(2)-C6 fungal-type domain-containing protein</fullName>
    </recommendedName>
</protein>
<evidence type="ECO:0000313" key="9">
    <source>
        <dbReference type="EMBL" id="ODQ48349.1"/>
    </source>
</evidence>
<keyword evidence="7" id="KW-0472">Membrane</keyword>
<name>A0A1E3NQG5_9ASCO</name>
<dbReference type="GO" id="GO:0000978">
    <property type="term" value="F:RNA polymerase II cis-regulatory region sequence-specific DNA binding"/>
    <property type="evidence" value="ECO:0007669"/>
    <property type="project" value="TreeGrafter"/>
</dbReference>
<dbReference type="OrthoDB" id="3986994at2759"/>
<evidence type="ECO:0000313" key="10">
    <source>
        <dbReference type="Proteomes" id="UP000094455"/>
    </source>
</evidence>
<proteinExistence type="predicted"/>
<dbReference type="PANTHER" id="PTHR31944:SF131">
    <property type="entry name" value="HEME-RESPONSIVE ZINC FINGER TRANSCRIPTION FACTOR HAP1"/>
    <property type="match status" value="1"/>
</dbReference>
<dbReference type="Pfam" id="PF00172">
    <property type="entry name" value="Zn_clus"/>
    <property type="match status" value="1"/>
</dbReference>
<dbReference type="InterPro" id="IPR036864">
    <property type="entry name" value="Zn2-C6_fun-type_DNA-bd_sf"/>
</dbReference>
<dbReference type="InterPro" id="IPR051430">
    <property type="entry name" value="Fungal_TF_Env_Response"/>
</dbReference>
<evidence type="ECO:0000256" key="4">
    <source>
        <dbReference type="ARBA" id="ARBA00023125"/>
    </source>
</evidence>
<dbReference type="PANTHER" id="PTHR31944">
    <property type="entry name" value="HEME-RESPONSIVE ZINC FINGER TRANSCRIPTION FACTOR HAP1"/>
    <property type="match status" value="1"/>
</dbReference>
<organism evidence="9 10">
    <name type="scientific">Pichia membranifaciens NRRL Y-2026</name>
    <dbReference type="NCBI Taxonomy" id="763406"/>
    <lineage>
        <taxon>Eukaryota</taxon>
        <taxon>Fungi</taxon>
        <taxon>Dikarya</taxon>
        <taxon>Ascomycota</taxon>
        <taxon>Saccharomycotina</taxon>
        <taxon>Pichiomycetes</taxon>
        <taxon>Pichiales</taxon>
        <taxon>Pichiaceae</taxon>
        <taxon>Pichia</taxon>
    </lineage>
</organism>
<dbReference type="GeneID" id="30176830"/>
<dbReference type="GO" id="GO:0008270">
    <property type="term" value="F:zinc ion binding"/>
    <property type="evidence" value="ECO:0007669"/>
    <property type="project" value="InterPro"/>
</dbReference>
<keyword evidence="5" id="KW-0804">Transcription</keyword>
<dbReference type="SUPFAM" id="SSF57701">
    <property type="entry name" value="Zn2/Cys6 DNA-binding domain"/>
    <property type="match status" value="1"/>
</dbReference>
<keyword evidence="7" id="KW-0812">Transmembrane</keyword>
<feature type="domain" description="Zn(2)-C6 fungal-type" evidence="8">
    <location>
        <begin position="17"/>
        <end position="48"/>
    </location>
</feature>
<dbReference type="SMART" id="SM00066">
    <property type="entry name" value="GAL4"/>
    <property type="match status" value="1"/>
</dbReference>
<evidence type="ECO:0000256" key="7">
    <source>
        <dbReference type="SAM" id="Phobius"/>
    </source>
</evidence>
<dbReference type="GO" id="GO:0001228">
    <property type="term" value="F:DNA-binding transcription activator activity, RNA polymerase II-specific"/>
    <property type="evidence" value="ECO:0007669"/>
    <property type="project" value="TreeGrafter"/>
</dbReference>
<keyword evidence="7" id="KW-1133">Transmembrane helix</keyword>
<gene>
    <name evidence="9" type="ORF">PICMEDRAFT_13938</name>
</gene>
<keyword evidence="3" id="KW-0805">Transcription regulation</keyword>
<dbReference type="PROSITE" id="PS50048">
    <property type="entry name" value="ZN2_CY6_FUNGAL_2"/>
    <property type="match status" value="1"/>
</dbReference>
<evidence type="ECO:0000259" key="8">
    <source>
        <dbReference type="PROSITE" id="PS50048"/>
    </source>
</evidence>
<dbReference type="EMBL" id="KV454001">
    <property type="protein sequence ID" value="ODQ48349.1"/>
    <property type="molecule type" value="Genomic_DNA"/>
</dbReference>
<dbReference type="GO" id="GO:0005634">
    <property type="term" value="C:nucleus"/>
    <property type="evidence" value="ECO:0007669"/>
    <property type="project" value="TreeGrafter"/>
</dbReference>
<evidence type="ECO:0000256" key="6">
    <source>
        <dbReference type="ARBA" id="ARBA00023242"/>
    </source>
</evidence>
<dbReference type="Gene3D" id="4.10.240.10">
    <property type="entry name" value="Zn(2)-C6 fungal-type DNA-binding domain"/>
    <property type="match status" value="1"/>
</dbReference>
<keyword evidence="1" id="KW-0479">Metal-binding</keyword>
<sequence length="824" mass="96462">MSEISKVKRRRNRVSLVCSNCKEKKIKCNRQQPCSNCIKSSLISSCTYNYSFKKEKDSSLTTEEKNEEKSKETEVVSADDVHWEEGSPGTTYQKTILDVEFSYPNEYNVFRKPSNTQLRPIFHCAYMREEHVLSFKFLMSFKQLLNNERRLWKSKNFNKNFQLIELQYGGIDIKDGSACQILNQWVNDMICNNYYAILERLRYFQTELNKILFNSYIPMGVVQLIFHYYFNMKQEGVVFRRPRKNFEYSFIALITSLVELTNIFTRYADYSFNFPLPQQNNEFNELSVKLLNASNYRRKRTIFAVYTLLNLRLSLMVYGDAQSGGVAMQNTQPLFQTAVSIFIEMGLHANLDKILYFEPPPNVSNGHEHFNELFFAKDIPTESLKVLWNYLLVTDITYYIDLSTHPFINDRFCHGFYKLANRESTSTESIWNLIREISYELLSQKPYPLRMIAKYDSKLIKLLSSLGSFADYQSFEKNEEKWQSFHLMFKILKLIYMFQFKIHAFLDEGNLYENYSKDVVDDKKNQEIIKSLKKECGIKSKIVYFLGISALLKMSESNLSYKFLLYNREVFSTWIGTESILLIDMILTDGLRAKNKKIVPAMDEPKNFSLPEVRVFDIKELEDALYNFSAKKHSQLLLQIEDTCEPENILSFMSYCYEKIINVPALFSDYKFFVMTKLFFLTIYFLYSYIETHCDSFKTVYNNLEKLRAMTQKIISKNLQEGRLLHLLPTHQVIDELRERDDGSKNAQPKSDSLSNLSLSTNTISKLGEQMHSSADINWTPDSLSTTSSMLPSQFDDIASAVFEDEGMVNILNEINQYFNQPMG</sequence>